<name>C1EC45_MICCC</name>
<dbReference type="Proteomes" id="UP000002009">
    <property type="component" value="Chromosome 9"/>
</dbReference>
<dbReference type="AlphaFoldDB" id="C1EC45"/>
<dbReference type="RefSeq" id="XP_002504578.1">
    <property type="nucleotide sequence ID" value="XM_002504532.1"/>
</dbReference>
<keyword evidence="4" id="KW-1185">Reference proteome</keyword>
<gene>
    <name evidence="3" type="ORF">MICPUN_61288</name>
</gene>
<feature type="compositionally biased region" description="Basic residues" evidence="1">
    <location>
        <begin position="60"/>
        <end position="69"/>
    </location>
</feature>
<keyword evidence="2" id="KW-1133">Transmembrane helix</keyword>
<accession>C1EC45</accession>
<evidence type="ECO:0000256" key="2">
    <source>
        <dbReference type="SAM" id="Phobius"/>
    </source>
</evidence>
<organism evidence="3 4">
    <name type="scientific">Micromonas commoda (strain RCC299 / NOUM17 / CCMP2709)</name>
    <name type="common">Picoplanktonic green alga</name>
    <dbReference type="NCBI Taxonomy" id="296587"/>
    <lineage>
        <taxon>Eukaryota</taxon>
        <taxon>Viridiplantae</taxon>
        <taxon>Chlorophyta</taxon>
        <taxon>Mamiellophyceae</taxon>
        <taxon>Mamiellales</taxon>
        <taxon>Mamiellaceae</taxon>
        <taxon>Micromonas</taxon>
    </lineage>
</organism>
<evidence type="ECO:0000256" key="1">
    <source>
        <dbReference type="SAM" id="MobiDB-lite"/>
    </source>
</evidence>
<dbReference type="InParanoid" id="C1EC45"/>
<dbReference type="EMBL" id="CP001329">
    <property type="protein sequence ID" value="ACO65836.1"/>
    <property type="molecule type" value="Genomic_DNA"/>
</dbReference>
<dbReference type="KEGG" id="mis:MICPUN_61288"/>
<feature type="transmembrane region" description="Helical" evidence="2">
    <location>
        <begin position="80"/>
        <end position="101"/>
    </location>
</feature>
<sequence length="117" mass="12650">MSLRRFRLRGTTRKVPFLRRPARASRVRSGAMTAARVVSAGPSGPASAADGPTSVEPRRPRARARRTRGLRPLEGSPEHLGSVPLVAVATWVLGVVVGYIVGVRRGRKQRDDASTSR</sequence>
<dbReference type="GeneID" id="8246443"/>
<evidence type="ECO:0000313" key="3">
    <source>
        <dbReference type="EMBL" id="ACO65836.1"/>
    </source>
</evidence>
<protein>
    <submittedName>
        <fullName evidence="3">Uncharacterized protein</fullName>
    </submittedName>
</protein>
<feature type="compositionally biased region" description="Low complexity" evidence="1">
    <location>
        <begin position="39"/>
        <end position="52"/>
    </location>
</feature>
<evidence type="ECO:0000313" key="4">
    <source>
        <dbReference type="Proteomes" id="UP000002009"/>
    </source>
</evidence>
<reference evidence="3 4" key="1">
    <citation type="journal article" date="2009" name="Science">
        <title>Green evolution and dynamic adaptations revealed by genomes of the marine picoeukaryotes Micromonas.</title>
        <authorList>
            <person name="Worden A.Z."/>
            <person name="Lee J.H."/>
            <person name="Mock T."/>
            <person name="Rouze P."/>
            <person name="Simmons M.P."/>
            <person name="Aerts A.L."/>
            <person name="Allen A.E."/>
            <person name="Cuvelier M.L."/>
            <person name="Derelle E."/>
            <person name="Everett M.V."/>
            <person name="Foulon E."/>
            <person name="Grimwood J."/>
            <person name="Gundlach H."/>
            <person name="Henrissat B."/>
            <person name="Napoli C."/>
            <person name="McDonald S.M."/>
            <person name="Parker M.S."/>
            <person name="Rombauts S."/>
            <person name="Salamov A."/>
            <person name="Von Dassow P."/>
            <person name="Badger J.H."/>
            <person name="Coutinho P.M."/>
            <person name="Demir E."/>
            <person name="Dubchak I."/>
            <person name="Gentemann C."/>
            <person name="Eikrem W."/>
            <person name="Gready J.E."/>
            <person name="John U."/>
            <person name="Lanier W."/>
            <person name="Lindquist E.A."/>
            <person name="Lucas S."/>
            <person name="Mayer K.F."/>
            <person name="Moreau H."/>
            <person name="Not F."/>
            <person name="Otillar R."/>
            <person name="Panaud O."/>
            <person name="Pangilinan J."/>
            <person name="Paulsen I."/>
            <person name="Piegu B."/>
            <person name="Poliakov A."/>
            <person name="Robbens S."/>
            <person name="Schmutz J."/>
            <person name="Toulza E."/>
            <person name="Wyss T."/>
            <person name="Zelensky A."/>
            <person name="Zhou K."/>
            <person name="Armbrust E.V."/>
            <person name="Bhattacharya D."/>
            <person name="Goodenough U.W."/>
            <person name="Van de Peer Y."/>
            <person name="Grigoriev I.V."/>
        </authorList>
    </citation>
    <scope>NUCLEOTIDE SEQUENCE [LARGE SCALE GENOMIC DNA]</scope>
    <source>
        <strain evidence="4">RCC299 / NOUM17</strain>
    </source>
</reference>
<keyword evidence="2" id="KW-0472">Membrane</keyword>
<feature type="region of interest" description="Disordered" evidence="1">
    <location>
        <begin position="25"/>
        <end position="77"/>
    </location>
</feature>
<proteinExistence type="predicted"/>
<keyword evidence="2" id="KW-0812">Transmembrane</keyword>